<comment type="subcellular location">
    <subcellularLocation>
        <location evidence="1">Endomembrane system</location>
    </subcellularLocation>
</comment>
<dbReference type="InterPro" id="IPR011989">
    <property type="entry name" value="ARM-like"/>
</dbReference>
<evidence type="ECO:0000256" key="5">
    <source>
        <dbReference type="ARBA" id="ARBA00023136"/>
    </source>
</evidence>
<feature type="compositionally biased region" description="Basic and acidic residues" evidence="8">
    <location>
        <begin position="745"/>
        <end position="778"/>
    </location>
</feature>
<name>A0A8K0P049_LADFU</name>
<feature type="region of interest" description="Disordered" evidence="8">
    <location>
        <begin position="348"/>
        <end position="374"/>
    </location>
</feature>
<sequence length="810" mass="89789">MMSEKDYAPLSAACVRALNDKIYEKRKAAALEIEKMVKEFAAVNNTVQIKKLLKVLGRDFASSQNGHVRKGGLIGLAAIAVALGNESCLYTEDLVLPILACLEDSDLRVRYYACESLYNVAKIARGSLLPHLFPRIFDAIARLAADPDHNVKSGAELLDRLMKDIVTESGTPFDLASFIPMLRERVYATNAFARQFVLSWIGALSACPSFNLLPFLPDILDGLFRILADSTPGIKQMCDNLLGEFLRNIKHEPASVDFPSMMNILITHSQAADDLLQFTAITWIKEFIQLSGETMLPFTASILQATLPCLAYEDDSRKNIRETAKTVNYSLMKLINVVEGCHNVASTNESRHSTVNMGTENALKPGGTSGEQDVNEVKTLEKNEKDEEKVGGSSKLDLESVVEVLTRHLNHSSVATKVAVLGWIHHLHCCMQYQVLDHLEKGLFPALLRTLCDPSDEVVRQALKVMARLISENKAPSSQPLLPNVSIADGTTLAPPPIQEGDDSSVSAFVPNPYFSKFIVGLLRLFSSDRLLLEDRGSFVIRQLCALLNSEAIYRALSEALIAEEDLAFASLMVENLNSILLTSTELFTLRMKLKNLADKEAHELFQCLYACWCHSPIATVALLLLTQNYDTASELISTFGDLDVTVEFLTEIDRLIQLIESPIFTYLRLELLGTKPPGGGRHGSRESLLRALYGLLMLLPQSEAFHTLRRRLQCAPPLWPHCHCGSQFAGPSLKDASLQNPRTSENKEESSKRKGWLKKDTSSKDGSGEYVHIDPGLKHFLSVQSRHKTDKKTRKLSAILDRGVKISEP</sequence>
<evidence type="ECO:0000313" key="10">
    <source>
        <dbReference type="EMBL" id="KAG8226294.1"/>
    </source>
</evidence>
<organism evidence="10 11">
    <name type="scientific">Ladona fulva</name>
    <name type="common">Scarce chaser dragonfly</name>
    <name type="synonym">Libellula fulva</name>
    <dbReference type="NCBI Taxonomy" id="123851"/>
    <lineage>
        <taxon>Eukaryota</taxon>
        <taxon>Metazoa</taxon>
        <taxon>Ecdysozoa</taxon>
        <taxon>Arthropoda</taxon>
        <taxon>Hexapoda</taxon>
        <taxon>Insecta</taxon>
        <taxon>Pterygota</taxon>
        <taxon>Palaeoptera</taxon>
        <taxon>Odonata</taxon>
        <taxon>Epiprocta</taxon>
        <taxon>Anisoptera</taxon>
        <taxon>Libelluloidea</taxon>
        <taxon>Libellulidae</taxon>
        <taxon>Ladona</taxon>
    </lineage>
</organism>
<evidence type="ECO:0000259" key="9">
    <source>
        <dbReference type="Pfam" id="PF11916"/>
    </source>
</evidence>
<gene>
    <name evidence="10" type="ORF">J437_LFUL002733</name>
</gene>
<evidence type="ECO:0000256" key="8">
    <source>
        <dbReference type="SAM" id="MobiDB-lite"/>
    </source>
</evidence>
<evidence type="ECO:0000256" key="6">
    <source>
        <dbReference type="ARBA" id="ARBA00045654"/>
    </source>
</evidence>
<comment type="caution">
    <text evidence="10">The sequence shown here is derived from an EMBL/GenBank/DDBJ whole genome shotgun (WGS) entry which is preliminary data.</text>
</comment>
<dbReference type="EMBL" id="KZ308274">
    <property type="protein sequence ID" value="KAG8226294.1"/>
    <property type="molecule type" value="Genomic_DNA"/>
</dbReference>
<accession>A0A8K0P049</accession>
<proteinExistence type="inferred from homology"/>
<reference evidence="10" key="1">
    <citation type="submission" date="2013-04" db="EMBL/GenBank/DDBJ databases">
        <authorList>
            <person name="Qu J."/>
            <person name="Murali S.C."/>
            <person name="Bandaranaike D."/>
            <person name="Bellair M."/>
            <person name="Blankenburg K."/>
            <person name="Chao H."/>
            <person name="Dinh H."/>
            <person name="Doddapaneni H."/>
            <person name="Downs B."/>
            <person name="Dugan-Rocha S."/>
            <person name="Elkadiri S."/>
            <person name="Gnanaolivu R.D."/>
            <person name="Hernandez B."/>
            <person name="Javaid M."/>
            <person name="Jayaseelan J.C."/>
            <person name="Lee S."/>
            <person name="Li M."/>
            <person name="Ming W."/>
            <person name="Munidasa M."/>
            <person name="Muniz J."/>
            <person name="Nguyen L."/>
            <person name="Ongeri F."/>
            <person name="Osuji N."/>
            <person name="Pu L.-L."/>
            <person name="Puazo M."/>
            <person name="Qu C."/>
            <person name="Quiroz J."/>
            <person name="Raj R."/>
            <person name="Weissenberger G."/>
            <person name="Xin Y."/>
            <person name="Zou X."/>
            <person name="Han Y."/>
            <person name="Richards S."/>
            <person name="Worley K."/>
            <person name="Muzny D."/>
            <person name="Gibbs R."/>
        </authorList>
    </citation>
    <scope>NUCLEOTIDE SEQUENCE</scope>
    <source>
        <strain evidence="10">Sampled in the wild</strain>
    </source>
</reference>
<dbReference type="PANTHER" id="PTHR16023:SF0">
    <property type="entry name" value="PROTEIN VAC14 HOMOLOG"/>
    <property type="match status" value="1"/>
</dbReference>
<evidence type="ECO:0000256" key="3">
    <source>
        <dbReference type="ARBA" id="ARBA00013840"/>
    </source>
</evidence>
<dbReference type="Gene3D" id="1.25.10.10">
    <property type="entry name" value="Leucine-rich Repeat Variant"/>
    <property type="match status" value="3"/>
</dbReference>
<reference evidence="10" key="2">
    <citation type="submission" date="2017-10" db="EMBL/GenBank/DDBJ databases">
        <title>Ladona fulva Genome sequencing and assembly.</title>
        <authorList>
            <person name="Murali S."/>
            <person name="Richards S."/>
            <person name="Bandaranaike D."/>
            <person name="Bellair M."/>
            <person name="Blankenburg K."/>
            <person name="Chao H."/>
            <person name="Dinh H."/>
            <person name="Doddapaneni H."/>
            <person name="Dugan-Rocha S."/>
            <person name="Elkadiri S."/>
            <person name="Gnanaolivu R."/>
            <person name="Hernandez B."/>
            <person name="Skinner E."/>
            <person name="Javaid M."/>
            <person name="Lee S."/>
            <person name="Li M."/>
            <person name="Ming W."/>
            <person name="Munidasa M."/>
            <person name="Muniz J."/>
            <person name="Nguyen L."/>
            <person name="Hughes D."/>
            <person name="Osuji N."/>
            <person name="Pu L.-L."/>
            <person name="Puazo M."/>
            <person name="Qu C."/>
            <person name="Quiroz J."/>
            <person name="Raj R."/>
            <person name="Weissenberger G."/>
            <person name="Xin Y."/>
            <person name="Zou X."/>
            <person name="Han Y."/>
            <person name="Worley K."/>
            <person name="Muzny D."/>
            <person name="Gibbs R."/>
        </authorList>
    </citation>
    <scope>NUCLEOTIDE SEQUENCE</scope>
    <source>
        <strain evidence="10">Sampled in the wild</strain>
    </source>
</reference>
<evidence type="ECO:0000313" key="11">
    <source>
        <dbReference type="Proteomes" id="UP000792457"/>
    </source>
</evidence>
<keyword evidence="11" id="KW-1185">Reference proteome</keyword>
<evidence type="ECO:0000256" key="7">
    <source>
        <dbReference type="ARBA" id="ARBA00047092"/>
    </source>
</evidence>
<evidence type="ECO:0000256" key="2">
    <source>
        <dbReference type="ARBA" id="ARBA00010225"/>
    </source>
</evidence>
<dbReference type="InterPro" id="IPR026825">
    <property type="entry name" value="Vac14"/>
</dbReference>
<dbReference type="OrthoDB" id="5574975at2759"/>
<comment type="function">
    <text evidence="6">Scaffold protein component of the PI(3,5)P2 regulatory complex which regulates both the synthesis and turnover of phosphatidylinositol 3,5-bisphosphate (PtdIns(3,5)P2). Pentamerizes into a star-shaped structure and nucleates the assembly of the complex. The pentamer binds a single copy each of PIKFYVE and FIG4 and coordinates both PIKfyve kinase activity and FIG4 phosphatase activity, being required to maintain normal levels of phosphatidylinositol 3-phosphate (PtdIns(3)P) and phosphatidylinositol 5-phosphate (PtdIns(5)P). Plays a role in the biogenesis of endosome carrier vesicles (ECV) / multivesicular bodies (MVB) transport intermediates from early endosomes.</text>
</comment>
<evidence type="ECO:0000256" key="4">
    <source>
        <dbReference type="ARBA" id="ARBA00022737"/>
    </source>
</evidence>
<dbReference type="InterPro" id="IPR021841">
    <property type="entry name" value="VAC14_Fig4p-bd"/>
</dbReference>
<dbReference type="Pfam" id="PF12755">
    <property type="entry name" value="Vac14_Fab1_bd"/>
    <property type="match status" value="1"/>
</dbReference>
<dbReference type="Proteomes" id="UP000792457">
    <property type="component" value="Unassembled WGS sequence"/>
</dbReference>
<evidence type="ECO:0000256" key="1">
    <source>
        <dbReference type="ARBA" id="ARBA00004308"/>
    </source>
</evidence>
<dbReference type="SUPFAM" id="SSF48371">
    <property type="entry name" value="ARM repeat"/>
    <property type="match status" value="1"/>
</dbReference>
<feature type="compositionally biased region" description="Basic residues" evidence="8">
    <location>
        <begin position="786"/>
        <end position="796"/>
    </location>
</feature>
<dbReference type="InterPro" id="IPR016024">
    <property type="entry name" value="ARM-type_fold"/>
</dbReference>
<dbReference type="Pfam" id="PF11916">
    <property type="entry name" value="Vac14_Fig4_bd"/>
    <property type="match status" value="1"/>
</dbReference>
<comment type="similarity">
    <text evidence="2">Belongs to the VAC14 family.</text>
</comment>
<comment type="subunit">
    <text evidence="7">Forms pentamers. Component of the PI(3,5)P2 regulatory complex/PAS complex, at least composed of PIKFYVE, FIG4 and VAC14. VAC14 nucleates the assembly of the complex and serves as a scaffold by pentamerizing into a star-shaped structure, which can bind a single copy each of PIKFYVE and FIG4 and coordinates their activities. Interacts with NOS1.</text>
</comment>
<keyword evidence="4" id="KW-0677">Repeat</keyword>
<dbReference type="GO" id="GO:0010008">
    <property type="term" value="C:endosome membrane"/>
    <property type="evidence" value="ECO:0007669"/>
    <property type="project" value="TreeGrafter"/>
</dbReference>
<dbReference type="PANTHER" id="PTHR16023">
    <property type="entry name" value="TAX1 BINDING PROTEIN-RELATED"/>
    <property type="match status" value="1"/>
</dbReference>
<feature type="domain" description="Vacuolar protein 14 C-terminal Fig4-binding" evidence="9">
    <location>
        <begin position="532"/>
        <end position="715"/>
    </location>
</feature>
<feature type="region of interest" description="Disordered" evidence="8">
    <location>
        <begin position="734"/>
        <end position="810"/>
    </location>
</feature>
<dbReference type="GO" id="GO:0070772">
    <property type="term" value="C:PAS complex"/>
    <property type="evidence" value="ECO:0007669"/>
    <property type="project" value="InterPro"/>
</dbReference>
<protein>
    <recommendedName>
        <fullName evidence="3">Protein VAC14 homolog</fullName>
    </recommendedName>
</protein>
<dbReference type="AlphaFoldDB" id="A0A8K0P049"/>
<dbReference type="GO" id="GO:0006661">
    <property type="term" value="P:phosphatidylinositol biosynthetic process"/>
    <property type="evidence" value="ECO:0007669"/>
    <property type="project" value="InterPro"/>
</dbReference>
<feature type="compositionally biased region" description="Polar residues" evidence="8">
    <location>
        <begin position="348"/>
        <end position="359"/>
    </location>
</feature>
<keyword evidence="5" id="KW-0472">Membrane</keyword>